<proteinExistence type="predicted"/>
<reference evidence="1" key="2">
    <citation type="journal article" date="2020" name="Nat. Commun.">
        <title>Large-scale genome sequencing of mycorrhizal fungi provides insights into the early evolution of symbiotic traits.</title>
        <authorList>
            <person name="Miyauchi S."/>
            <person name="Kiss E."/>
            <person name="Kuo A."/>
            <person name="Drula E."/>
            <person name="Kohler A."/>
            <person name="Sanchez-Garcia M."/>
            <person name="Morin E."/>
            <person name="Andreopoulos B."/>
            <person name="Barry K.W."/>
            <person name="Bonito G."/>
            <person name="Buee M."/>
            <person name="Carver A."/>
            <person name="Chen C."/>
            <person name="Cichocki N."/>
            <person name="Clum A."/>
            <person name="Culley D."/>
            <person name="Crous P.W."/>
            <person name="Fauchery L."/>
            <person name="Girlanda M."/>
            <person name="Hayes R.D."/>
            <person name="Keri Z."/>
            <person name="LaButti K."/>
            <person name="Lipzen A."/>
            <person name="Lombard V."/>
            <person name="Magnuson J."/>
            <person name="Maillard F."/>
            <person name="Murat C."/>
            <person name="Nolan M."/>
            <person name="Ohm R.A."/>
            <person name="Pangilinan J."/>
            <person name="Pereira M.F."/>
            <person name="Perotto S."/>
            <person name="Peter M."/>
            <person name="Pfister S."/>
            <person name="Riley R."/>
            <person name="Sitrit Y."/>
            <person name="Stielow J.B."/>
            <person name="Szollosi G."/>
            <person name="Zifcakova L."/>
            <person name="Stursova M."/>
            <person name="Spatafora J.W."/>
            <person name="Tedersoo L."/>
            <person name="Vaario L.M."/>
            <person name="Yamada A."/>
            <person name="Yan M."/>
            <person name="Wang P."/>
            <person name="Xu J."/>
            <person name="Bruns T."/>
            <person name="Baldrian P."/>
            <person name="Vilgalys R."/>
            <person name="Dunand C."/>
            <person name="Henrissat B."/>
            <person name="Grigoriev I.V."/>
            <person name="Hibbett D."/>
            <person name="Nagy L.G."/>
            <person name="Martin F.M."/>
        </authorList>
    </citation>
    <scope>NUCLEOTIDE SEQUENCE</scope>
    <source>
        <strain evidence="1">P2</strain>
    </source>
</reference>
<accession>A0ACB6ZR37</accession>
<sequence>MFFSPSAVLTFFFTLFLVGQVAAVPLPMPMILTRATFQAAIERSIKRQSPDVQVPSRSDGGPIVPYKRQTVDVEVAAKSDGGAIVAYKRQATNVEDAVKSDGGPVIPYKRYAEIPSEMAVRSVDGVIELY</sequence>
<organism evidence="1 2">
    <name type="scientific">Thelephora ganbajun</name>
    <name type="common">Ganba fungus</name>
    <dbReference type="NCBI Taxonomy" id="370292"/>
    <lineage>
        <taxon>Eukaryota</taxon>
        <taxon>Fungi</taxon>
        <taxon>Dikarya</taxon>
        <taxon>Basidiomycota</taxon>
        <taxon>Agaricomycotina</taxon>
        <taxon>Agaricomycetes</taxon>
        <taxon>Thelephorales</taxon>
        <taxon>Thelephoraceae</taxon>
        <taxon>Thelephora</taxon>
    </lineage>
</organism>
<dbReference type="EMBL" id="MU117972">
    <property type="protein sequence ID" value="KAF9651855.1"/>
    <property type="molecule type" value="Genomic_DNA"/>
</dbReference>
<comment type="caution">
    <text evidence="1">The sequence shown here is derived from an EMBL/GenBank/DDBJ whole genome shotgun (WGS) entry which is preliminary data.</text>
</comment>
<protein>
    <submittedName>
        <fullName evidence="1">Uncharacterized protein</fullName>
    </submittedName>
</protein>
<gene>
    <name evidence="1" type="ORF">BDM02DRAFT_3126712</name>
</gene>
<evidence type="ECO:0000313" key="1">
    <source>
        <dbReference type="EMBL" id="KAF9651855.1"/>
    </source>
</evidence>
<reference evidence="1" key="1">
    <citation type="submission" date="2019-10" db="EMBL/GenBank/DDBJ databases">
        <authorList>
            <consortium name="DOE Joint Genome Institute"/>
            <person name="Kuo A."/>
            <person name="Miyauchi S."/>
            <person name="Kiss E."/>
            <person name="Drula E."/>
            <person name="Kohler A."/>
            <person name="Sanchez-Garcia M."/>
            <person name="Andreopoulos B."/>
            <person name="Barry K.W."/>
            <person name="Bonito G."/>
            <person name="Buee M."/>
            <person name="Carver A."/>
            <person name="Chen C."/>
            <person name="Cichocki N."/>
            <person name="Clum A."/>
            <person name="Culley D."/>
            <person name="Crous P.W."/>
            <person name="Fauchery L."/>
            <person name="Girlanda M."/>
            <person name="Hayes R."/>
            <person name="Keri Z."/>
            <person name="Labutti K."/>
            <person name="Lipzen A."/>
            <person name="Lombard V."/>
            <person name="Magnuson J."/>
            <person name="Maillard F."/>
            <person name="Morin E."/>
            <person name="Murat C."/>
            <person name="Nolan M."/>
            <person name="Ohm R."/>
            <person name="Pangilinan J."/>
            <person name="Pereira M."/>
            <person name="Perotto S."/>
            <person name="Peter M."/>
            <person name="Riley R."/>
            <person name="Sitrit Y."/>
            <person name="Stielow B."/>
            <person name="Szollosi G."/>
            <person name="Zifcakova L."/>
            <person name="Stursova M."/>
            <person name="Spatafora J.W."/>
            <person name="Tedersoo L."/>
            <person name="Vaario L.-M."/>
            <person name="Yamada A."/>
            <person name="Yan M."/>
            <person name="Wang P."/>
            <person name="Xu J."/>
            <person name="Bruns T."/>
            <person name="Baldrian P."/>
            <person name="Vilgalys R."/>
            <person name="Henrissat B."/>
            <person name="Grigoriev I.V."/>
            <person name="Hibbett D."/>
            <person name="Nagy L.G."/>
            <person name="Martin F.M."/>
        </authorList>
    </citation>
    <scope>NUCLEOTIDE SEQUENCE</scope>
    <source>
        <strain evidence="1">P2</strain>
    </source>
</reference>
<evidence type="ECO:0000313" key="2">
    <source>
        <dbReference type="Proteomes" id="UP000886501"/>
    </source>
</evidence>
<name>A0ACB6ZR37_THEGA</name>
<keyword evidence="2" id="KW-1185">Reference proteome</keyword>
<dbReference type="Proteomes" id="UP000886501">
    <property type="component" value="Unassembled WGS sequence"/>
</dbReference>